<reference evidence="3" key="1">
    <citation type="submission" date="2021-06" db="EMBL/GenBank/DDBJ databases">
        <title>Halomicroarcula sp. F24A a new haloarchaeum isolated from saline soil.</title>
        <authorList>
            <person name="Duran-Viseras A."/>
            <person name="Sanchez-Porro C."/>
            <person name="Ventosa A."/>
        </authorList>
    </citation>
    <scope>NUCLEOTIDE SEQUENCE</scope>
    <source>
        <strain evidence="3">F24A</strain>
    </source>
</reference>
<dbReference type="GO" id="GO:0030145">
    <property type="term" value="F:manganese ion binding"/>
    <property type="evidence" value="ECO:0007669"/>
    <property type="project" value="TreeGrafter"/>
</dbReference>
<feature type="domain" description="Metalloenzyme" evidence="2">
    <location>
        <begin position="16"/>
        <end position="88"/>
    </location>
</feature>
<accession>A0A8J7YLA1</accession>
<dbReference type="AlphaFoldDB" id="A0A8J7YLA1"/>
<comment type="caution">
    <text evidence="3">The sequence shown here is derived from an EMBL/GenBank/DDBJ whole genome shotgun (WGS) entry which is preliminary data.</text>
</comment>
<dbReference type="PANTHER" id="PTHR31637">
    <property type="entry name" value="2,3-BISPHOSPHOGLYCERATE-INDEPENDENT PHOSPHOGLYCERATE MUTASE"/>
    <property type="match status" value="1"/>
</dbReference>
<dbReference type="InterPro" id="IPR005995">
    <property type="entry name" value="Pgm_bpd_ind"/>
</dbReference>
<evidence type="ECO:0000313" key="3">
    <source>
        <dbReference type="EMBL" id="MBX0304819.1"/>
    </source>
</evidence>
<dbReference type="GO" id="GO:0004619">
    <property type="term" value="F:phosphoglycerate mutase activity"/>
    <property type="evidence" value="ECO:0007669"/>
    <property type="project" value="InterPro"/>
</dbReference>
<dbReference type="InterPro" id="IPR006124">
    <property type="entry name" value="Metalloenzyme"/>
</dbReference>
<dbReference type="Proteomes" id="UP000783863">
    <property type="component" value="Unassembled WGS sequence"/>
</dbReference>
<feature type="region of interest" description="Disordered" evidence="1">
    <location>
        <begin position="1"/>
        <end position="53"/>
    </location>
</feature>
<name>A0A8J7YLA1_9EURY</name>
<dbReference type="Gene3D" id="3.40.720.10">
    <property type="entry name" value="Alkaline Phosphatase, subunit A"/>
    <property type="match status" value="1"/>
</dbReference>
<organism evidence="3 4">
    <name type="scientific">Haloarcula salinisoli</name>
    <dbReference type="NCBI Taxonomy" id="2487746"/>
    <lineage>
        <taxon>Archaea</taxon>
        <taxon>Methanobacteriati</taxon>
        <taxon>Methanobacteriota</taxon>
        <taxon>Stenosarchaea group</taxon>
        <taxon>Halobacteria</taxon>
        <taxon>Halobacteriales</taxon>
        <taxon>Haloarculaceae</taxon>
        <taxon>Haloarcula</taxon>
    </lineage>
</organism>
<dbReference type="SUPFAM" id="SSF53649">
    <property type="entry name" value="Alkaline phosphatase-like"/>
    <property type="match status" value="1"/>
</dbReference>
<protein>
    <recommendedName>
        <fullName evidence="2">Metalloenzyme domain-containing protein</fullName>
    </recommendedName>
</protein>
<dbReference type="InterPro" id="IPR017850">
    <property type="entry name" value="Alkaline_phosphatase_core_sf"/>
</dbReference>
<gene>
    <name evidence="3" type="ORF">EGD98_14180</name>
</gene>
<dbReference type="Gene3D" id="3.40.1450.10">
    <property type="entry name" value="BPG-independent phosphoglycerate mutase, domain B"/>
    <property type="match status" value="1"/>
</dbReference>
<dbReference type="PANTHER" id="PTHR31637:SF0">
    <property type="entry name" value="2,3-BISPHOSPHOGLYCERATE-INDEPENDENT PHOSPHOGLYCERATE MUTASE"/>
    <property type="match status" value="1"/>
</dbReference>
<feature type="region of interest" description="Disordered" evidence="1">
    <location>
        <begin position="70"/>
        <end position="97"/>
    </location>
</feature>
<dbReference type="Pfam" id="PF01676">
    <property type="entry name" value="Metalloenzyme"/>
    <property type="match status" value="1"/>
</dbReference>
<dbReference type="GO" id="GO:0005737">
    <property type="term" value="C:cytoplasm"/>
    <property type="evidence" value="ECO:0007669"/>
    <property type="project" value="InterPro"/>
</dbReference>
<proteinExistence type="predicted"/>
<dbReference type="InterPro" id="IPR036646">
    <property type="entry name" value="PGAM_B_sf"/>
</dbReference>
<evidence type="ECO:0000256" key="1">
    <source>
        <dbReference type="SAM" id="MobiDB-lite"/>
    </source>
</evidence>
<dbReference type="GO" id="GO:0006007">
    <property type="term" value="P:glucose catabolic process"/>
    <property type="evidence" value="ECO:0007669"/>
    <property type="project" value="InterPro"/>
</dbReference>
<sequence>MSSLVSVTRTDRSSGETPSAAAETPNFDRFREAGADSTLSTHGRRVGLPEGQMGYSEVGHLNIGSGRVVKQDSADVSDAVARSRGNNLPDEDDQDPPIFQNEHILSAFDYAETNDGKVHFTGRGVL</sequence>
<evidence type="ECO:0000313" key="4">
    <source>
        <dbReference type="Proteomes" id="UP000783863"/>
    </source>
</evidence>
<dbReference type="EMBL" id="RKLQ01000002">
    <property type="protein sequence ID" value="MBX0304819.1"/>
    <property type="molecule type" value="Genomic_DNA"/>
</dbReference>
<keyword evidence="4" id="KW-1185">Reference proteome</keyword>
<evidence type="ECO:0000259" key="2">
    <source>
        <dbReference type="Pfam" id="PF01676"/>
    </source>
</evidence>